<dbReference type="InterPro" id="IPR025659">
    <property type="entry name" value="Tubby-like_C"/>
</dbReference>
<dbReference type="GO" id="GO:0005886">
    <property type="term" value="C:plasma membrane"/>
    <property type="evidence" value="ECO:0007669"/>
    <property type="project" value="TreeGrafter"/>
</dbReference>
<evidence type="ECO:0000313" key="4">
    <source>
        <dbReference type="RefSeq" id="XP_038982777.1"/>
    </source>
</evidence>
<sequence>MVGMHRYRWVLPLLLNNSMRWLEKWLGFPKAMKITRVTSKFGSLLNQSADKYQVGIYNDKKAMSNIYFDELNQKGRLYCSLSQQYGLGNANIHLPTNLISFDNLSKLQYDMGNHHNMLQIPLSRRFGNSVGKEYSMSREWLTQLWLEEKRKRIAVRSRRKQVPAEQEIQFKIMEQPPISQYDEGLYPSSPEEVRLAPLLARANLLITRDIEWANIMFAFEQESRYVIMDASYPQSPVGFIREQSNIIFRQVLRSRRPFIAYILDGMGNEIFRVRRPFWLINSTIYAEVDGKEIGVVNRRWHLWRRIYDLYLGNKQFAVVENPGFWDWTFTLKDENDNVLAQINRDWRGLGLELFTDAGQYVIRFGNADSSSGLASVIPELKVARPLSLSERAVAVALAVSLDSDYFSRRGGWGLPVIIAGE</sequence>
<dbReference type="SUPFAM" id="SSF54518">
    <property type="entry name" value="Tubby C-terminal domain-like"/>
    <property type="match status" value="1"/>
</dbReference>
<comment type="similarity">
    <text evidence="1 2">Belongs to the phospholipid scramblase family.</text>
</comment>
<dbReference type="Pfam" id="PF03803">
    <property type="entry name" value="Scramblase"/>
    <property type="match status" value="1"/>
</dbReference>
<dbReference type="PANTHER" id="PTHR23248:SF9">
    <property type="entry name" value="PHOSPHOLIPID SCRAMBLASE"/>
    <property type="match status" value="1"/>
</dbReference>
<reference evidence="3" key="1">
    <citation type="journal article" date="2019" name="Nat. Commun.">
        <title>Genome-wide association mapping of date palm fruit traits.</title>
        <authorList>
            <person name="Hazzouri K.M."/>
            <person name="Gros-Balthazard M."/>
            <person name="Flowers J.M."/>
            <person name="Copetti D."/>
            <person name="Lemansour A."/>
            <person name="Lebrun M."/>
            <person name="Masmoudi K."/>
            <person name="Ferrand S."/>
            <person name="Dhar M.I."/>
            <person name="Fresquez Z.A."/>
            <person name="Rosas U."/>
            <person name="Zhang J."/>
            <person name="Talag J."/>
            <person name="Lee S."/>
            <person name="Kudrna D."/>
            <person name="Powell R.F."/>
            <person name="Leitch I.J."/>
            <person name="Krueger R.R."/>
            <person name="Wing R.A."/>
            <person name="Amiri K.M.A."/>
            <person name="Purugganan M.D."/>
        </authorList>
    </citation>
    <scope>NUCLEOTIDE SEQUENCE [LARGE SCALE GENOMIC DNA]</scope>
    <source>
        <strain evidence="3">cv. Khalas</strain>
    </source>
</reference>
<evidence type="ECO:0000256" key="2">
    <source>
        <dbReference type="RuleBase" id="RU363116"/>
    </source>
</evidence>
<proteinExistence type="inferred from homology"/>
<dbReference type="OrthoDB" id="191150at2759"/>
<dbReference type="InterPro" id="IPR005552">
    <property type="entry name" value="Scramblase"/>
</dbReference>
<dbReference type="RefSeq" id="XP_038982777.1">
    <property type="nucleotide sequence ID" value="XM_039126849.1"/>
</dbReference>
<accession>A0A8B9AAN2</accession>
<dbReference type="PANTHER" id="PTHR23248">
    <property type="entry name" value="PHOSPHOLIPID SCRAMBLASE-RELATED"/>
    <property type="match status" value="1"/>
</dbReference>
<dbReference type="GO" id="GO:0017128">
    <property type="term" value="F:phospholipid scramblase activity"/>
    <property type="evidence" value="ECO:0007669"/>
    <property type="project" value="InterPro"/>
</dbReference>
<evidence type="ECO:0000256" key="1">
    <source>
        <dbReference type="ARBA" id="ARBA00005350"/>
    </source>
</evidence>
<dbReference type="AlphaFoldDB" id="A0A8B9AAN2"/>
<evidence type="ECO:0000313" key="3">
    <source>
        <dbReference type="Proteomes" id="UP000228380"/>
    </source>
</evidence>
<gene>
    <name evidence="4" type="primary">LOC103703816</name>
</gene>
<dbReference type="GeneID" id="103703816"/>
<keyword evidence="3" id="KW-1185">Reference proteome</keyword>
<dbReference type="Proteomes" id="UP000228380">
    <property type="component" value="Chromosome 5"/>
</dbReference>
<name>A0A8B9AAN2_PHODC</name>
<reference evidence="4" key="2">
    <citation type="submission" date="2025-08" db="UniProtKB">
        <authorList>
            <consortium name="RefSeq"/>
        </authorList>
    </citation>
    <scope>IDENTIFICATION</scope>
    <source>
        <tissue evidence="4">Young leaves</tissue>
    </source>
</reference>
<organism evidence="3 4">
    <name type="scientific">Phoenix dactylifera</name>
    <name type="common">Date palm</name>
    <dbReference type="NCBI Taxonomy" id="42345"/>
    <lineage>
        <taxon>Eukaryota</taxon>
        <taxon>Viridiplantae</taxon>
        <taxon>Streptophyta</taxon>
        <taxon>Embryophyta</taxon>
        <taxon>Tracheophyta</taxon>
        <taxon>Spermatophyta</taxon>
        <taxon>Magnoliopsida</taxon>
        <taxon>Liliopsida</taxon>
        <taxon>Arecaceae</taxon>
        <taxon>Coryphoideae</taxon>
        <taxon>Phoeniceae</taxon>
        <taxon>Phoenix</taxon>
    </lineage>
</organism>
<protein>
    <recommendedName>
        <fullName evidence="2">Phospholipid scramblase</fullName>
    </recommendedName>
</protein>